<accession>A0A934N7G0</accession>
<dbReference type="GO" id="GO:0005737">
    <property type="term" value="C:cytoplasm"/>
    <property type="evidence" value="ECO:0007669"/>
    <property type="project" value="TreeGrafter"/>
</dbReference>
<dbReference type="GO" id="GO:0009228">
    <property type="term" value="P:thiamine biosynthetic process"/>
    <property type="evidence" value="ECO:0007669"/>
    <property type="project" value="UniProtKB-KW"/>
</dbReference>
<dbReference type="InterPro" id="IPR022998">
    <property type="entry name" value="ThiamineP_synth_TenI"/>
</dbReference>
<proteinExistence type="predicted"/>
<dbReference type="EMBL" id="JAEKNR010000001">
    <property type="protein sequence ID" value="MBJ7596464.1"/>
    <property type="molecule type" value="Genomic_DNA"/>
</dbReference>
<comment type="caution">
    <text evidence="4">The sequence shown here is derived from an EMBL/GenBank/DDBJ whole genome shotgun (WGS) entry which is preliminary data.</text>
</comment>
<evidence type="ECO:0000313" key="4">
    <source>
        <dbReference type="EMBL" id="MBJ7596464.1"/>
    </source>
</evidence>
<dbReference type="PANTHER" id="PTHR20857">
    <property type="entry name" value="THIAMINE-PHOSPHATE PYROPHOSPHORYLASE"/>
    <property type="match status" value="1"/>
</dbReference>
<evidence type="ECO:0000313" key="5">
    <source>
        <dbReference type="Proteomes" id="UP000612893"/>
    </source>
</evidence>
<sequence length="125" mass="12545">MLVSSRVDLALATGAAGVHLPQNDLPVAAARALLGDGPLLGRSVHSAEAARQAAMEGADYLVFGPVFATASHPGRPGRGVAGLEEVAAAVSIPVLAIGGVDAERARTCREAGAAGFAAIGYFKER</sequence>
<dbReference type="Gene3D" id="3.20.20.70">
    <property type="entry name" value="Aldolase class I"/>
    <property type="match status" value="1"/>
</dbReference>
<dbReference type="Pfam" id="PF02581">
    <property type="entry name" value="TMP-TENI"/>
    <property type="match status" value="1"/>
</dbReference>
<evidence type="ECO:0000259" key="3">
    <source>
        <dbReference type="Pfam" id="PF02581"/>
    </source>
</evidence>
<evidence type="ECO:0000256" key="1">
    <source>
        <dbReference type="ARBA" id="ARBA00004948"/>
    </source>
</evidence>
<protein>
    <submittedName>
        <fullName evidence="4">Thiamine phosphate synthase</fullName>
    </submittedName>
</protein>
<keyword evidence="5" id="KW-1185">Reference proteome</keyword>
<gene>
    <name evidence="4" type="ORF">JF922_00020</name>
</gene>
<reference evidence="4" key="1">
    <citation type="submission" date="2020-10" db="EMBL/GenBank/DDBJ databases">
        <title>Ca. Dormibacterota MAGs.</title>
        <authorList>
            <person name="Montgomery K."/>
        </authorList>
    </citation>
    <scope>NUCLEOTIDE SEQUENCE [LARGE SCALE GENOMIC DNA]</scope>
    <source>
        <strain evidence="4">SC8812_S17_10</strain>
    </source>
</reference>
<comment type="pathway">
    <text evidence="1">Cofactor biosynthesis; thiamine diphosphate biosynthesis.</text>
</comment>
<dbReference type="AlphaFoldDB" id="A0A934N7G0"/>
<dbReference type="GO" id="GO:0004789">
    <property type="term" value="F:thiamine-phosphate diphosphorylase activity"/>
    <property type="evidence" value="ECO:0007669"/>
    <property type="project" value="TreeGrafter"/>
</dbReference>
<dbReference type="SUPFAM" id="SSF51391">
    <property type="entry name" value="Thiamin phosphate synthase"/>
    <property type="match status" value="1"/>
</dbReference>
<name>A0A934N7G0_9BACT</name>
<organism evidence="4 5">
    <name type="scientific">Candidatus Nephthysia bennettiae</name>
    <dbReference type="NCBI Taxonomy" id="3127016"/>
    <lineage>
        <taxon>Bacteria</taxon>
        <taxon>Bacillati</taxon>
        <taxon>Candidatus Dormiibacterota</taxon>
        <taxon>Candidatus Dormibacteria</taxon>
        <taxon>Candidatus Dormibacterales</taxon>
        <taxon>Candidatus Dormibacteraceae</taxon>
        <taxon>Candidatus Nephthysia</taxon>
    </lineage>
</organism>
<dbReference type="InterPro" id="IPR013785">
    <property type="entry name" value="Aldolase_TIM"/>
</dbReference>
<dbReference type="InterPro" id="IPR036206">
    <property type="entry name" value="ThiamineP_synth_sf"/>
</dbReference>
<evidence type="ECO:0000256" key="2">
    <source>
        <dbReference type="ARBA" id="ARBA00022977"/>
    </source>
</evidence>
<dbReference type="Proteomes" id="UP000612893">
    <property type="component" value="Unassembled WGS sequence"/>
</dbReference>
<dbReference type="CDD" id="cd00564">
    <property type="entry name" value="TMP_TenI"/>
    <property type="match status" value="1"/>
</dbReference>
<keyword evidence="2" id="KW-0784">Thiamine biosynthesis</keyword>
<dbReference type="PANTHER" id="PTHR20857:SF15">
    <property type="entry name" value="THIAMINE-PHOSPHATE SYNTHASE"/>
    <property type="match status" value="1"/>
</dbReference>
<feature type="domain" description="Thiamine phosphate synthase/TenI" evidence="3">
    <location>
        <begin position="2"/>
        <end position="119"/>
    </location>
</feature>